<feature type="chain" id="PRO_5019258359" evidence="11">
    <location>
        <begin position="23"/>
        <end position="338"/>
    </location>
</feature>
<dbReference type="PANTHER" id="PTHR30329">
    <property type="entry name" value="STATOR ELEMENT OF FLAGELLAR MOTOR COMPLEX"/>
    <property type="match status" value="1"/>
</dbReference>
<evidence type="ECO:0000256" key="9">
    <source>
        <dbReference type="ARBA" id="ARBA00023237"/>
    </source>
</evidence>
<proteinExistence type="predicted"/>
<dbReference type="InterPro" id="IPR027385">
    <property type="entry name" value="Beta-barrel_OMP"/>
</dbReference>
<keyword evidence="3" id="KW-1134">Transmembrane beta strand</keyword>
<dbReference type="GO" id="GO:0015288">
    <property type="term" value="F:porin activity"/>
    <property type="evidence" value="ECO:0007669"/>
    <property type="project" value="UniProtKB-KW"/>
</dbReference>
<evidence type="ECO:0000256" key="3">
    <source>
        <dbReference type="ARBA" id="ARBA00022452"/>
    </source>
</evidence>
<dbReference type="PANTHER" id="PTHR30329:SF21">
    <property type="entry name" value="LIPOPROTEIN YIAD-RELATED"/>
    <property type="match status" value="1"/>
</dbReference>
<dbReference type="SUPFAM" id="SSF56925">
    <property type="entry name" value="OMPA-like"/>
    <property type="match status" value="1"/>
</dbReference>
<accession>A0A418WBC1</accession>
<gene>
    <name evidence="13" type="ORF">D3874_10030</name>
</gene>
<dbReference type="Pfam" id="PF13505">
    <property type="entry name" value="OMP_b-brl"/>
    <property type="match status" value="1"/>
</dbReference>
<dbReference type="GO" id="GO:0046930">
    <property type="term" value="C:pore complex"/>
    <property type="evidence" value="ECO:0007669"/>
    <property type="project" value="UniProtKB-KW"/>
</dbReference>
<evidence type="ECO:0000256" key="2">
    <source>
        <dbReference type="ARBA" id="ARBA00022448"/>
    </source>
</evidence>
<evidence type="ECO:0000256" key="1">
    <source>
        <dbReference type="ARBA" id="ARBA00004571"/>
    </source>
</evidence>
<dbReference type="InterPro" id="IPR006664">
    <property type="entry name" value="OMP_bac"/>
</dbReference>
<dbReference type="Gene3D" id="2.40.160.20">
    <property type="match status" value="1"/>
</dbReference>
<keyword evidence="7" id="KW-0626">Porin</keyword>
<dbReference type="SUPFAM" id="SSF103088">
    <property type="entry name" value="OmpA-like"/>
    <property type="match status" value="1"/>
</dbReference>
<comment type="subcellular location">
    <subcellularLocation>
        <location evidence="1">Cell outer membrane</location>
        <topology evidence="1">Multi-pass membrane protein</topology>
    </subcellularLocation>
</comment>
<dbReference type="AlphaFoldDB" id="A0A418WBC1"/>
<dbReference type="GO" id="GO:0006811">
    <property type="term" value="P:monoatomic ion transport"/>
    <property type="evidence" value="ECO:0007669"/>
    <property type="project" value="UniProtKB-KW"/>
</dbReference>
<dbReference type="Gene3D" id="3.30.1330.60">
    <property type="entry name" value="OmpA-like domain"/>
    <property type="match status" value="1"/>
</dbReference>
<dbReference type="Pfam" id="PF00691">
    <property type="entry name" value="OmpA"/>
    <property type="match status" value="1"/>
</dbReference>
<dbReference type="InterPro" id="IPR011250">
    <property type="entry name" value="OMP/PagP_B-barrel"/>
</dbReference>
<comment type="caution">
    <text evidence="13">The sequence shown here is derived from an EMBL/GenBank/DDBJ whole genome shotgun (WGS) entry which is preliminary data.</text>
</comment>
<organism evidence="13 14">
    <name type="scientific">Oleomonas cavernae</name>
    <dbReference type="NCBI Taxonomy" id="2320859"/>
    <lineage>
        <taxon>Bacteria</taxon>
        <taxon>Pseudomonadati</taxon>
        <taxon>Pseudomonadota</taxon>
        <taxon>Alphaproteobacteria</taxon>
        <taxon>Acetobacterales</taxon>
        <taxon>Acetobacteraceae</taxon>
        <taxon>Oleomonas</taxon>
    </lineage>
</organism>
<keyword evidence="4" id="KW-0812">Transmembrane</keyword>
<dbReference type="OrthoDB" id="189250at2"/>
<dbReference type="EMBL" id="QYUK01000011">
    <property type="protein sequence ID" value="RJF87322.1"/>
    <property type="molecule type" value="Genomic_DNA"/>
</dbReference>
<dbReference type="InterPro" id="IPR006665">
    <property type="entry name" value="OmpA-like"/>
</dbReference>
<dbReference type="InterPro" id="IPR050330">
    <property type="entry name" value="Bact_OuterMem_StrucFunc"/>
</dbReference>
<dbReference type="RefSeq" id="WP_119777964.1">
    <property type="nucleotide sequence ID" value="NZ_QYUK01000011.1"/>
</dbReference>
<keyword evidence="14" id="KW-1185">Reference proteome</keyword>
<keyword evidence="6" id="KW-0406">Ion transport</keyword>
<evidence type="ECO:0000256" key="6">
    <source>
        <dbReference type="ARBA" id="ARBA00023065"/>
    </source>
</evidence>
<keyword evidence="9" id="KW-0998">Cell outer membrane</keyword>
<dbReference type="CDD" id="cd07185">
    <property type="entry name" value="OmpA_C-like"/>
    <property type="match status" value="1"/>
</dbReference>
<keyword evidence="2" id="KW-0813">Transport</keyword>
<evidence type="ECO:0000256" key="10">
    <source>
        <dbReference type="PROSITE-ProRule" id="PRU00473"/>
    </source>
</evidence>
<protein>
    <submittedName>
        <fullName evidence="13">OmpA family protein</fullName>
    </submittedName>
</protein>
<evidence type="ECO:0000313" key="13">
    <source>
        <dbReference type="EMBL" id="RJF87322.1"/>
    </source>
</evidence>
<keyword evidence="5 11" id="KW-0732">Signal</keyword>
<feature type="domain" description="OmpA-like" evidence="12">
    <location>
        <begin position="225"/>
        <end position="338"/>
    </location>
</feature>
<reference evidence="13 14" key="1">
    <citation type="submission" date="2018-09" db="EMBL/GenBank/DDBJ databases">
        <authorList>
            <person name="Zhu H."/>
        </authorList>
    </citation>
    <scope>NUCLEOTIDE SEQUENCE [LARGE SCALE GENOMIC DNA]</scope>
    <source>
        <strain evidence="13 14">K1W22B-8</strain>
    </source>
</reference>
<dbReference type="PRINTS" id="PR01021">
    <property type="entry name" value="OMPADOMAIN"/>
</dbReference>
<evidence type="ECO:0000313" key="14">
    <source>
        <dbReference type="Proteomes" id="UP000284605"/>
    </source>
</evidence>
<dbReference type="Proteomes" id="UP000284605">
    <property type="component" value="Unassembled WGS sequence"/>
</dbReference>
<evidence type="ECO:0000256" key="8">
    <source>
        <dbReference type="ARBA" id="ARBA00023136"/>
    </source>
</evidence>
<evidence type="ECO:0000256" key="7">
    <source>
        <dbReference type="ARBA" id="ARBA00023114"/>
    </source>
</evidence>
<evidence type="ECO:0000256" key="5">
    <source>
        <dbReference type="ARBA" id="ARBA00022729"/>
    </source>
</evidence>
<feature type="signal peptide" evidence="11">
    <location>
        <begin position="1"/>
        <end position="22"/>
    </location>
</feature>
<dbReference type="PROSITE" id="PS51123">
    <property type="entry name" value="OMPA_2"/>
    <property type="match status" value="1"/>
</dbReference>
<name>A0A418WBC1_9PROT</name>
<evidence type="ECO:0000256" key="4">
    <source>
        <dbReference type="ARBA" id="ARBA00022692"/>
    </source>
</evidence>
<dbReference type="GO" id="GO:0009279">
    <property type="term" value="C:cell outer membrane"/>
    <property type="evidence" value="ECO:0007669"/>
    <property type="project" value="UniProtKB-SubCell"/>
</dbReference>
<dbReference type="InterPro" id="IPR036737">
    <property type="entry name" value="OmpA-like_sf"/>
</dbReference>
<keyword evidence="8 10" id="KW-0472">Membrane</keyword>
<evidence type="ECO:0000256" key="11">
    <source>
        <dbReference type="SAM" id="SignalP"/>
    </source>
</evidence>
<sequence>MRITLGLVSAAALMVAASAAHADRVGPYLSAFGGYVIQPDLEISSGGADGELSTDNGWAAGGAMGYDFGRPRVEAEVTYRRNEADEISSGGATVDVDGNLSSLAVMINALYDFENSSRFTPYIGAGIGAAWVYANDIGVPGARVDDDDVVFAYQGIAGVKVAVTGGLSLFVDYRYFATLDPEFDAPGGGTIESEYATHNIMAGLTYNFGTGAAPMAEPAPAAAPAPAPADARSYIVFFDWNSTAITPEAQAIIQDAANAASSLGVARIELTGHADRSGSAAYNQGLSLKRAKAVATVLVGLGIPAANITTVGKGESAPLVPTPDGVREPQNRRVEIVM</sequence>
<evidence type="ECO:0000259" key="12">
    <source>
        <dbReference type="PROSITE" id="PS51123"/>
    </source>
</evidence>